<dbReference type="Proteomes" id="UP000287247">
    <property type="component" value="Unassembled WGS sequence"/>
</dbReference>
<accession>A0A401IGW0</accession>
<feature type="transmembrane region" description="Helical" evidence="1">
    <location>
        <begin position="82"/>
        <end position="107"/>
    </location>
</feature>
<dbReference type="RefSeq" id="WP_227875715.1">
    <property type="nucleotide sequence ID" value="NZ_BDQK01000008.1"/>
</dbReference>
<proteinExistence type="predicted"/>
<comment type="caution">
    <text evidence="2">The sequence shown here is derived from an EMBL/GenBank/DDBJ whole genome shotgun (WGS) entry which is preliminary data.</text>
</comment>
<dbReference type="AlphaFoldDB" id="A0A401IGW0"/>
<keyword evidence="1" id="KW-0812">Transmembrane</keyword>
<dbReference type="EMBL" id="BDQK01000008">
    <property type="protein sequence ID" value="GBF80459.1"/>
    <property type="molecule type" value="Genomic_DNA"/>
</dbReference>
<evidence type="ECO:0000313" key="2">
    <source>
        <dbReference type="EMBL" id="GBF80459.1"/>
    </source>
</evidence>
<keyword evidence="3" id="KW-1185">Reference proteome</keyword>
<keyword evidence="1" id="KW-1133">Transmembrane helix</keyword>
<keyword evidence="1" id="KW-0472">Membrane</keyword>
<name>A0A401IGW0_APHSA</name>
<evidence type="ECO:0000313" key="3">
    <source>
        <dbReference type="Proteomes" id="UP000287247"/>
    </source>
</evidence>
<reference evidence="3" key="1">
    <citation type="submission" date="2017-05" db="EMBL/GenBank/DDBJ databases">
        <title>Physiological properties and genetic analysis related to exopolysaccharide production of fresh-water unicellular cyanobacterium Aphanothece sacrum, Suizenji Nori, that has been cultured as a food source in Japan.</title>
        <authorList>
            <person name="Kanesaki Y."/>
            <person name="Yoshikawa S."/>
            <person name="Ohki K."/>
        </authorList>
    </citation>
    <scope>NUCLEOTIDE SEQUENCE [LARGE SCALE GENOMIC DNA]</scope>
    <source>
        <strain evidence="3">FPU1</strain>
    </source>
</reference>
<gene>
    <name evidence="2" type="ORF">AsFPU1_1860</name>
</gene>
<protein>
    <submittedName>
        <fullName evidence="2">Uncharacterized protein</fullName>
    </submittedName>
</protein>
<organism evidence="2 3">
    <name type="scientific">Aphanothece sacrum FPU1</name>
    <dbReference type="NCBI Taxonomy" id="1920663"/>
    <lineage>
        <taxon>Bacteria</taxon>
        <taxon>Bacillati</taxon>
        <taxon>Cyanobacteriota</taxon>
        <taxon>Cyanophyceae</taxon>
        <taxon>Oscillatoriophycideae</taxon>
        <taxon>Chroococcales</taxon>
        <taxon>Aphanothecaceae</taxon>
        <taxon>Aphanothece</taxon>
    </lineage>
</organism>
<sequence>MMTTVTESDIQELKTLIQSQTEQLNTIQQIQNEQFHTIHKEITDLKLSNAKIEGILQSQQPFMQKMPDLAEKIGELKNWKQIGLIFVTAVISSIFSGTMGGVIGWLLRSAKP</sequence>
<evidence type="ECO:0000256" key="1">
    <source>
        <dbReference type="SAM" id="Phobius"/>
    </source>
</evidence>